<evidence type="ECO:0000256" key="5">
    <source>
        <dbReference type="PIRNR" id="PIRNR000183"/>
    </source>
</evidence>
<dbReference type="GO" id="GO:0042853">
    <property type="term" value="P:L-alanine catabolic process"/>
    <property type="evidence" value="ECO:0007669"/>
    <property type="project" value="InterPro"/>
</dbReference>
<dbReference type="InterPro" id="IPR008141">
    <property type="entry name" value="Ala_DH"/>
</dbReference>
<feature type="domain" description="Alanine dehydrogenase/pyridine nucleotide transhydrogenase NAD(H)-binding" evidence="10">
    <location>
        <begin position="149"/>
        <end position="297"/>
    </location>
</feature>
<dbReference type="STRING" id="744872.Spica_1885"/>
<keyword evidence="3 5" id="KW-0560">Oxidoreductase</keyword>
<dbReference type="GO" id="GO:0046872">
    <property type="term" value="F:metal ion binding"/>
    <property type="evidence" value="ECO:0007669"/>
    <property type="project" value="UniProtKB-KW"/>
</dbReference>
<feature type="binding site" evidence="8">
    <location>
        <position position="134"/>
    </location>
    <ligand>
        <name>NAD(+)</name>
        <dbReference type="ChEBI" id="CHEBI:57540"/>
    </ligand>
</feature>
<evidence type="ECO:0000256" key="1">
    <source>
        <dbReference type="ARBA" id="ARBA00005689"/>
    </source>
</evidence>
<dbReference type="PROSITE" id="PS00837">
    <property type="entry name" value="ALADH_PNT_2"/>
    <property type="match status" value="1"/>
</dbReference>
<dbReference type="GO" id="GO:0000166">
    <property type="term" value="F:nucleotide binding"/>
    <property type="evidence" value="ECO:0007669"/>
    <property type="project" value="UniProtKB-KW"/>
</dbReference>
<sequence>MKIGCVKEIKKHEYRVGLTPSCVAAYAARGHEVYIQNGAGEGAGFEDAEYAAAGAILMSKPEDIYGFCQMIVKVKEPQPSEYPLLREGQILYTYLHLAADESQTKALLHNRVTAIAYETIRLDDGSLPCLAPMSEIAGRLSVQEGAKYLERPFGGRGILLGGVPGVQRGKVAILGGGVVGTNAAKIALGMGAEVTILDVRASRLAYLDDVFHGAVSTLYSTDANIRRVISESDLVIGAVLIPGARAPKLIRREHLGLMKKRSVIVDVAVDQGGCVETTRPTTHDNPIYEVDGIIHYCVANMPGAVALTSTLALTSTTLPFGLEIAEKGAEAACRENPAIRRGLNTYKGHLTCKEVALAFNMPWTEAEQLL</sequence>
<dbReference type="PANTHER" id="PTHR42795:SF1">
    <property type="entry name" value="ALANINE DEHYDROGENASE"/>
    <property type="match status" value="1"/>
</dbReference>
<keyword evidence="13" id="KW-1185">Reference proteome</keyword>
<dbReference type="PANTHER" id="PTHR42795">
    <property type="entry name" value="ALANINE DEHYDROGENASE"/>
    <property type="match status" value="1"/>
</dbReference>
<evidence type="ECO:0000259" key="11">
    <source>
        <dbReference type="SMART" id="SM01003"/>
    </source>
</evidence>
<evidence type="ECO:0000256" key="9">
    <source>
        <dbReference type="PIRSR" id="PIRSR000183-4"/>
    </source>
</evidence>
<dbReference type="SMART" id="SM01002">
    <property type="entry name" value="AlaDh_PNT_C"/>
    <property type="match status" value="1"/>
</dbReference>
<feature type="active site" description="Proton donor/acceptor" evidence="6">
    <location>
        <position position="270"/>
    </location>
</feature>
<dbReference type="FunFam" id="3.40.50.720:FF:000049">
    <property type="entry name" value="Alanine dehydrogenase"/>
    <property type="match status" value="1"/>
</dbReference>
<feature type="binding site" evidence="8">
    <location>
        <position position="203"/>
    </location>
    <ligand>
        <name>NAD(+)</name>
        <dbReference type="ChEBI" id="CHEBI:57540"/>
    </ligand>
</feature>
<dbReference type="InterPro" id="IPR007698">
    <property type="entry name" value="AlaDH/PNT_NAD(H)-bd"/>
</dbReference>
<evidence type="ECO:0000256" key="8">
    <source>
        <dbReference type="PIRSR" id="PIRSR000183-3"/>
    </source>
</evidence>
<dbReference type="GO" id="GO:0000286">
    <property type="term" value="F:alanine dehydrogenase activity"/>
    <property type="evidence" value="ECO:0007669"/>
    <property type="project" value="UniProtKB-UniRule"/>
</dbReference>
<organism evidence="12 13">
    <name type="scientific">Gracilinema caldarium (strain ATCC 51460 / DSM 7334 / H1)</name>
    <name type="common">Treponema caldarium</name>
    <dbReference type="NCBI Taxonomy" id="744872"/>
    <lineage>
        <taxon>Bacteria</taxon>
        <taxon>Pseudomonadati</taxon>
        <taxon>Spirochaetota</taxon>
        <taxon>Spirochaetia</taxon>
        <taxon>Spirochaetales</taxon>
        <taxon>Breznakiellaceae</taxon>
        <taxon>Gracilinema</taxon>
    </lineage>
</organism>
<dbReference type="eggNOG" id="COG0686">
    <property type="taxonomic scope" value="Bacteria"/>
</dbReference>
<dbReference type="Proteomes" id="UP000000503">
    <property type="component" value="Chromosome"/>
</dbReference>
<feature type="active site" description="Proton donor/acceptor" evidence="6">
    <location>
        <position position="96"/>
    </location>
</feature>
<evidence type="ECO:0000256" key="4">
    <source>
        <dbReference type="ARBA" id="ARBA00023027"/>
    </source>
</evidence>
<evidence type="ECO:0000259" key="10">
    <source>
        <dbReference type="SMART" id="SM01002"/>
    </source>
</evidence>
<dbReference type="InterPro" id="IPR008143">
    <property type="entry name" value="Ala_DH/PNT_CS2"/>
</dbReference>
<evidence type="ECO:0000256" key="3">
    <source>
        <dbReference type="ARBA" id="ARBA00023002"/>
    </source>
</evidence>
<comment type="cofactor">
    <cofactor evidence="9">
        <name>Mg(2+)</name>
        <dbReference type="ChEBI" id="CHEBI:18420"/>
    </cofactor>
    <text evidence="9">Binds 1 Mg(2+) ion per subunit.</text>
</comment>
<feature type="binding site" evidence="8">
    <location>
        <begin position="298"/>
        <end position="301"/>
    </location>
    <ligand>
        <name>NAD(+)</name>
        <dbReference type="ChEBI" id="CHEBI:57540"/>
    </ligand>
</feature>
<feature type="binding site" evidence="8">
    <location>
        <position position="220"/>
    </location>
    <ligand>
        <name>NAD(+)</name>
        <dbReference type="ChEBI" id="CHEBI:57540"/>
    </ligand>
</feature>
<dbReference type="EC" id="1.4.1.1" evidence="2 5"/>
<dbReference type="PIRSF" id="PIRSF000183">
    <property type="entry name" value="Alanine_dh"/>
    <property type="match status" value="1"/>
</dbReference>
<gene>
    <name evidence="12" type="ordered locus">Spica_1885</name>
</gene>
<name>F8F3Z9_GRAC1</name>
<dbReference type="NCBIfam" id="TIGR00518">
    <property type="entry name" value="alaDH"/>
    <property type="match status" value="1"/>
</dbReference>
<dbReference type="Gene3D" id="3.40.50.720">
    <property type="entry name" value="NAD(P)-binding Rossmann-like Domain"/>
    <property type="match status" value="2"/>
</dbReference>
<dbReference type="CDD" id="cd05305">
    <property type="entry name" value="L-AlaDH"/>
    <property type="match status" value="1"/>
</dbReference>
<comment type="similarity">
    <text evidence="1 5">Belongs to the AlaDH/PNT family.</text>
</comment>
<dbReference type="Pfam" id="PF01262">
    <property type="entry name" value="AlaDh_PNT_C"/>
    <property type="match status" value="1"/>
</dbReference>
<dbReference type="RefSeq" id="WP_013969309.1">
    <property type="nucleotide sequence ID" value="NC_015732.1"/>
</dbReference>
<dbReference type="InterPro" id="IPR036291">
    <property type="entry name" value="NAD(P)-bd_dom_sf"/>
</dbReference>
<feature type="domain" description="Alanine dehydrogenase/pyridine nucleotide transhydrogenase N-terminal" evidence="11">
    <location>
        <begin position="4"/>
        <end position="137"/>
    </location>
</feature>
<feature type="binding site" evidence="8">
    <location>
        <position position="279"/>
    </location>
    <ligand>
        <name>NAD(+)</name>
        <dbReference type="ChEBI" id="CHEBI:57540"/>
    </ligand>
</feature>
<feature type="binding site" evidence="8">
    <location>
        <begin position="239"/>
        <end position="240"/>
    </location>
    <ligand>
        <name>NAD(+)</name>
        <dbReference type="ChEBI" id="CHEBI:57540"/>
    </ligand>
</feature>
<feature type="binding site" evidence="8">
    <location>
        <position position="198"/>
    </location>
    <ligand>
        <name>NAD(+)</name>
        <dbReference type="ChEBI" id="CHEBI:57540"/>
    </ligand>
</feature>
<comment type="catalytic activity">
    <reaction evidence="5">
        <text>L-alanine + NAD(+) + H2O = pyruvate + NH4(+) + NADH + H(+)</text>
        <dbReference type="Rhea" id="RHEA:18405"/>
        <dbReference type="ChEBI" id="CHEBI:15361"/>
        <dbReference type="ChEBI" id="CHEBI:15377"/>
        <dbReference type="ChEBI" id="CHEBI:15378"/>
        <dbReference type="ChEBI" id="CHEBI:28938"/>
        <dbReference type="ChEBI" id="CHEBI:57540"/>
        <dbReference type="ChEBI" id="CHEBI:57945"/>
        <dbReference type="ChEBI" id="CHEBI:57972"/>
        <dbReference type="EC" id="1.4.1.1"/>
    </reaction>
</comment>
<protein>
    <recommendedName>
        <fullName evidence="2 5">Alanine dehydrogenase</fullName>
        <ecNumber evidence="2 5">1.4.1.1</ecNumber>
    </recommendedName>
</protein>
<keyword evidence="4 5" id="KW-0520">NAD</keyword>
<dbReference type="Pfam" id="PF05222">
    <property type="entry name" value="AlaDh_PNT_N"/>
    <property type="match status" value="1"/>
</dbReference>
<feature type="binding site" evidence="7">
    <location>
        <position position="15"/>
    </location>
    <ligand>
        <name>substrate</name>
    </ligand>
</feature>
<dbReference type="KEGG" id="scd:Spica_1885"/>
<evidence type="ECO:0000313" key="13">
    <source>
        <dbReference type="Proteomes" id="UP000000503"/>
    </source>
</evidence>
<dbReference type="SMART" id="SM01003">
    <property type="entry name" value="AlaDh_PNT_N"/>
    <property type="match status" value="1"/>
</dbReference>
<accession>F8F3Z9</accession>
<feature type="binding site" evidence="9">
    <location>
        <position position="323"/>
    </location>
    <ligand>
        <name>Mg(2+)</name>
        <dbReference type="ChEBI" id="CHEBI:18420"/>
    </ligand>
</feature>
<dbReference type="OrthoDB" id="9804592at2"/>
<proteinExistence type="inferred from homology"/>
<dbReference type="EMBL" id="CP002868">
    <property type="protein sequence ID" value="AEJ20018.1"/>
    <property type="molecule type" value="Genomic_DNA"/>
</dbReference>
<reference evidence="13" key="1">
    <citation type="journal article" date="2013" name="Stand. Genomic Sci.">
        <title>Genome sequence of the thermophilic fresh-water bacterium Spirochaeta caldaria type strain (H1(T)), reclassification of Spirochaeta caldaria, Spirochaeta stenostrepta, and Spirochaeta zuelzerae in the genus Treponema as Treponema caldaria comb. nov., Treponema stenostrepta comb. nov., and Treponema zuelzerae comb. nov., and emendation of the genus Treponema.</title>
        <authorList>
            <person name="Abt B."/>
            <person name="Goker M."/>
            <person name="Scheuner C."/>
            <person name="Han C."/>
            <person name="Lu M."/>
            <person name="Misra M."/>
            <person name="Lapidus A."/>
            <person name="Nolan M."/>
            <person name="Lucas S."/>
            <person name="Hammon N."/>
            <person name="Deshpande S."/>
            <person name="Cheng J.F."/>
            <person name="Tapia R."/>
            <person name="Goodwin L.A."/>
            <person name="Pitluck S."/>
            <person name="Liolios K."/>
            <person name="Pagani I."/>
            <person name="Ivanova N."/>
            <person name="Mavromatis K."/>
            <person name="Mikhailova N."/>
            <person name="Huntemann M."/>
            <person name="Pati A."/>
            <person name="Chen A."/>
            <person name="Palaniappan K."/>
            <person name="Land M."/>
            <person name="Hauser L."/>
            <person name="Jeffries C.D."/>
            <person name="Rohde M."/>
            <person name="Spring S."/>
            <person name="Gronow S."/>
            <person name="Detter J.C."/>
            <person name="Bristow J."/>
            <person name="Eisen J.A."/>
            <person name="Markowitz V."/>
            <person name="Hugenholtz P."/>
            <person name="Kyrpides N.C."/>
            <person name="Woyke T."/>
            <person name="Klenk H.P."/>
        </authorList>
    </citation>
    <scope>NUCLEOTIDE SEQUENCE</scope>
    <source>
        <strain evidence="13">ATCC 51460 / DSM 7334 / H1</strain>
    </source>
</reference>
<evidence type="ECO:0000256" key="7">
    <source>
        <dbReference type="PIRSR" id="PIRSR000183-2"/>
    </source>
</evidence>
<dbReference type="InterPro" id="IPR007886">
    <property type="entry name" value="AlaDH/PNT_N"/>
</dbReference>
<feature type="binding site" evidence="8">
    <location>
        <begin position="267"/>
        <end position="270"/>
    </location>
    <ligand>
        <name>NAD(+)</name>
        <dbReference type="ChEBI" id="CHEBI:57540"/>
    </ligand>
</feature>
<feature type="binding site" evidence="7">
    <location>
        <position position="75"/>
    </location>
    <ligand>
        <name>substrate</name>
    </ligand>
</feature>
<evidence type="ECO:0000256" key="2">
    <source>
        <dbReference type="ARBA" id="ARBA00012897"/>
    </source>
</evidence>
<dbReference type="HOGENOM" id="CLU_003376_3_0_12"/>
<keyword evidence="9" id="KW-0460">Magnesium</keyword>
<keyword evidence="9" id="KW-0479">Metal-binding</keyword>
<dbReference type="SUPFAM" id="SSF52283">
    <property type="entry name" value="Formate/glycerate dehydrogenase catalytic domain-like"/>
    <property type="match status" value="1"/>
</dbReference>
<keyword evidence="8" id="KW-0547">Nucleotide-binding</keyword>
<dbReference type="SUPFAM" id="SSF51735">
    <property type="entry name" value="NAD(P)-binding Rossmann-fold domains"/>
    <property type="match status" value="1"/>
</dbReference>
<evidence type="ECO:0000256" key="6">
    <source>
        <dbReference type="PIRSR" id="PIRSR000183-1"/>
    </source>
</evidence>
<evidence type="ECO:0000313" key="12">
    <source>
        <dbReference type="EMBL" id="AEJ20018.1"/>
    </source>
</evidence>
<dbReference type="AlphaFoldDB" id="F8F3Z9"/>
<dbReference type="GO" id="GO:0005886">
    <property type="term" value="C:plasma membrane"/>
    <property type="evidence" value="ECO:0007669"/>
    <property type="project" value="TreeGrafter"/>
</dbReference>